<evidence type="ECO:0000313" key="2">
    <source>
        <dbReference type="EMBL" id="SHK01969.1"/>
    </source>
</evidence>
<dbReference type="PANTHER" id="PTHR42923:SF46">
    <property type="entry name" value="AMINE OXIDASE"/>
    <property type="match status" value="1"/>
</dbReference>
<accession>A0A1M6P1W5</accession>
<feature type="domain" description="Amine oxidase" evidence="1">
    <location>
        <begin position="13"/>
        <end position="333"/>
    </location>
</feature>
<dbReference type="EMBL" id="FQZF01000028">
    <property type="protein sequence ID" value="SHK01969.1"/>
    <property type="molecule type" value="Genomic_DNA"/>
</dbReference>
<dbReference type="RefSeq" id="WP_073137984.1">
    <property type="nucleotide sequence ID" value="NZ_FQZF01000028.1"/>
</dbReference>
<evidence type="ECO:0000259" key="1">
    <source>
        <dbReference type="Pfam" id="PF01593"/>
    </source>
</evidence>
<reference evidence="2 3" key="1">
    <citation type="submission" date="2016-11" db="EMBL/GenBank/DDBJ databases">
        <authorList>
            <person name="Jaros S."/>
            <person name="Januszkiewicz K."/>
            <person name="Wedrychowicz H."/>
        </authorList>
    </citation>
    <scope>NUCLEOTIDE SEQUENCE [LARGE SCALE GENOMIC DNA]</scope>
    <source>
        <strain evidence="2 3">DSM 14916</strain>
    </source>
</reference>
<evidence type="ECO:0000313" key="3">
    <source>
        <dbReference type="Proteomes" id="UP000184387"/>
    </source>
</evidence>
<dbReference type="OrthoDB" id="9803192at2"/>
<protein>
    <submittedName>
        <fullName evidence="2">UDP-galactopyranose mutase</fullName>
    </submittedName>
</protein>
<gene>
    <name evidence="2" type="ORF">SAMN02745194_03987</name>
</gene>
<keyword evidence="3" id="KW-1185">Reference proteome</keyword>
<dbReference type="InterPro" id="IPR002937">
    <property type="entry name" value="Amino_oxidase"/>
</dbReference>
<dbReference type="Proteomes" id="UP000184387">
    <property type="component" value="Unassembled WGS sequence"/>
</dbReference>
<dbReference type="InterPro" id="IPR036188">
    <property type="entry name" value="FAD/NAD-bd_sf"/>
</dbReference>
<dbReference type="SUPFAM" id="SSF51905">
    <property type="entry name" value="FAD/NAD(P)-binding domain"/>
    <property type="match status" value="1"/>
</dbReference>
<dbReference type="AlphaFoldDB" id="A0A1M6P1W5"/>
<sequence length="427" mass="48121">MTDVAVIGAGAMGLAAAYHLAKAGHRVEVFEADDRPGGMAAHFDLGGLSIERFYHFICKSDRPTFELMEELGLADALRWRDTKMGYYYNGELHPWGDPVSLLRFPHLDLASKVRYGLHMFTSTKRQDWRALDKLHADDWVRRWGGEQAWKVLWEKLFTLKFFEHAHDVSAAWLWTRLKRVGTSRRNLMQEQLGYIEGGSEALVRRLVERITAMGGVVHLGKKVERIESGQGAVTGVTVDGAFRPFGQVISTVPLVLLPKLVPGLSAPVRRQYEALENIGVVCVVHKLRRGVTGNFWVNTNDPRIEIPGFVEFSNLRPLGEERVVYIPYYMPVTHPKFGWDDQALIDESFAYLRMVNPALTEADRITSAVGRLRHAQPVCPPGYLDRLPPVQTELRGLQAADTSTYYPEDRGIAESVRIGREMAARVG</sequence>
<organism evidence="2 3">
    <name type="scientific">Muricoccus roseus</name>
    <dbReference type="NCBI Taxonomy" id="198092"/>
    <lineage>
        <taxon>Bacteria</taxon>
        <taxon>Pseudomonadati</taxon>
        <taxon>Pseudomonadota</taxon>
        <taxon>Alphaproteobacteria</taxon>
        <taxon>Acetobacterales</taxon>
        <taxon>Roseomonadaceae</taxon>
        <taxon>Muricoccus</taxon>
    </lineage>
</organism>
<dbReference type="STRING" id="198092.SAMN02745194_03987"/>
<dbReference type="Pfam" id="PF01593">
    <property type="entry name" value="Amino_oxidase"/>
    <property type="match status" value="1"/>
</dbReference>
<dbReference type="Gene3D" id="3.50.50.60">
    <property type="entry name" value="FAD/NAD(P)-binding domain"/>
    <property type="match status" value="1"/>
</dbReference>
<proteinExistence type="predicted"/>
<name>A0A1M6P1W5_9PROT</name>
<dbReference type="InterPro" id="IPR050464">
    <property type="entry name" value="Zeta_carotene_desat/Oxidored"/>
</dbReference>
<dbReference type="PRINTS" id="PR00419">
    <property type="entry name" value="ADXRDTASE"/>
</dbReference>
<dbReference type="NCBIfam" id="NF005560">
    <property type="entry name" value="PRK07233.1"/>
    <property type="match status" value="1"/>
</dbReference>
<dbReference type="PANTHER" id="PTHR42923">
    <property type="entry name" value="PROTOPORPHYRINOGEN OXIDASE"/>
    <property type="match status" value="1"/>
</dbReference>
<dbReference type="GO" id="GO:0016491">
    <property type="term" value="F:oxidoreductase activity"/>
    <property type="evidence" value="ECO:0007669"/>
    <property type="project" value="InterPro"/>
</dbReference>